<reference evidence="1 2" key="1">
    <citation type="submission" date="2024-09" db="EMBL/GenBank/DDBJ databases">
        <authorList>
            <person name="Sun Q."/>
            <person name="Mori K."/>
        </authorList>
    </citation>
    <scope>NUCLEOTIDE SEQUENCE [LARGE SCALE GENOMIC DNA]</scope>
    <source>
        <strain evidence="1 2">CECT 8064</strain>
    </source>
</reference>
<evidence type="ECO:0000313" key="2">
    <source>
        <dbReference type="Proteomes" id="UP001589645"/>
    </source>
</evidence>
<proteinExistence type="predicted"/>
<keyword evidence="2" id="KW-1185">Reference proteome</keyword>
<accession>A0ABV5HP87</accession>
<sequence length="318" mass="36510">MFKGIDNFDIGKTKIIAIKRTPFSAWTYYDNQGNKLKYTSQQKKAFSSGIPGIDVISTAKDHIAIDSSGEVLATLSSKFIRFTPLSKERFIATYRYNYDSLVDNNLKPIISGIKINMFAYGNIERIVFDIDGKHGLLDYDGNILIKGQYKDIGMYSNDYLTLMYFDSKNTLSRVSKLYSIKKEKIIDSPLAEYSVLPYYFKNQNRKLIPFKKEKECGLYDVQTGETQMFQDVYSIRHKKYGYFAAITKDGTIILDEDYNVIYKSDSRTIDIISDQLAITRVSDEFGIVNFKTGKYVFAPTGRNTYYQHGIVVQSPNLF</sequence>
<dbReference type="Proteomes" id="UP001589645">
    <property type="component" value="Unassembled WGS sequence"/>
</dbReference>
<evidence type="ECO:0008006" key="3">
    <source>
        <dbReference type="Google" id="ProtNLM"/>
    </source>
</evidence>
<organism evidence="1 2">
    <name type="scientific">Vibrio olivae</name>
    <dbReference type="NCBI Taxonomy" id="1243002"/>
    <lineage>
        <taxon>Bacteria</taxon>
        <taxon>Pseudomonadati</taxon>
        <taxon>Pseudomonadota</taxon>
        <taxon>Gammaproteobacteria</taxon>
        <taxon>Vibrionales</taxon>
        <taxon>Vibrionaceae</taxon>
        <taxon>Vibrio</taxon>
    </lineage>
</organism>
<dbReference type="EMBL" id="JBHMEP010000004">
    <property type="protein sequence ID" value="MFB9136076.1"/>
    <property type="molecule type" value="Genomic_DNA"/>
</dbReference>
<name>A0ABV5HP87_9VIBR</name>
<dbReference type="RefSeq" id="WP_390193913.1">
    <property type="nucleotide sequence ID" value="NZ_JBHMEP010000004.1"/>
</dbReference>
<protein>
    <recommendedName>
        <fullName evidence="3">WG repeat-containing protein</fullName>
    </recommendedName>
</protein>
<evidence type="ECO:0000313" key="1">
    <source>
        <dbReference type="EMBL" id="MFB9136076.1"/>
    </source>
</evidence>
<gene>
    <name evidence="1" type="ORF">ACFFUV_13980</name>
</gene>
<comment type="caution">
    <text evidence="1">The sequence shown here is derived from an EMBL/GenBank/DDBJ whole genome shotgun (WGS) entry which is preliminary data.</text>
</comment>